<dbReference type="Proteomes" id="UP001456344">
    <property type="component" value="Chromosome"/>
</dbReference>
<keyword evidence="2" id="KW-1185">Reference proteome</keyword>
<proteinExistence type="predicted"/>
<name>A0ACD5BJM7_9PSEU</name>
<protein>
    <submittedName>
        <fullName evidence="1">MFS transporter</fullName>
    </submittedName>
</protein>
<gene>
    <name evidence="1" type="ORF">LCL61_29130</name>
</gene>
<accession>A0ACD5BJM7</accession>
<organism evidence="1 2">
    <name type="scientific">Amycolatopsis coloradensis</name>
    <dbReference type="NCBI Taxonomy" id="76021"/>
    <lineage>
        <taxon>Bacteria</taxon>
        <taxon>Bacillati</taxon>
        <taxon>Actinomycetota</taxon>
        <taxon>Actinomycetes</taxon>
        <taxon>Pseudonocardiales</taxon>
        <taxon>Pseudonocardiaceae</taxon>
        <taxon>Amycolatopsis</taxon>
    </lineage>
</organism>
<reference evidence="1" key="1">
    <citation type="submission" date="2023-10" db="EMBL/GenBank/DDBJ databases">
        <title>Whole genome sequencing of actinobacterial strain Amycolatopsis sp. (BCA-696) identifies the underlying plant growth-promoting genes.</title>
        <authorList>
            <person name="Gandham P."/>
            <person name="Vadla N."/>
            <person name="Saji A."/>
            <person name="Srinivas V."/>
            <person name="Ruperao P."/>
            <person name="Selvanayagam S."/>
            <person name="Saxena R.K."/>
            <person name="Rathore A."/>
            <person name="Gopalakrishnan S."/>
            <person name="Thakur V."/>
        </authorList>
    </citation>
    <scope>NUCLEOTIDE SEQUENCE</scope>
    <source>
        <strain evidence="1">BCA-696</strain>
    </source>
</reference>
<dbReference type="EMBL" id="CP150484">
    <property type="protein sequence ID" value="WYW19616.1"/>
    <property type="molecule type" value="Genomic_DNA"/>
</dbReference>
<evidence type="ECO:0000313" key="2">
    <source>
        <dbReference type="Proteomes" id="UP001456344"/>
    </source>
</evidence>
<evidence type="ECO:0000313" key="1">
    <source>
        <dbReference type="EMBL" id="WYW19616.1"/>
    </source>
</evidence>
<sequence length="474" mass="49027">MIPPAEPCRTNVRPLAVLVAGAFFMEMFDGTAIIPALPAIAESFGVSPVDAGLGVTAYLLTATAMIPLSGWLADRYGVRKVFCAAIAGFVLASVLCVVALTLWQFVASRVVQGFAGAMMVPVGRTLVLRIAPKADLMAATAIFTWPGLVAPVLGPPIGGLVTTYASWRWVFLINVPLGLVAFVFALRMVEESPTERRPFDGTGFALGTVAIATLMYGLESTSGGHAQWSLAGGLIVTGLAIGALAVRHARRHPTPLIDLSPLRIATYAACTWQGGLLRLAINMVPFLLPLLFQVVFGMSAAVSGLLVLTVFAGNLLAKTVTTPIMRRFGFRPILVVAGLLSAVSLAACALFDPSTPDATIAAICFLGGVFRSLAFTATNTLAFADVPPATMNAASTLYATTTQLSIGLGVAVAATTVRLAADGSAPTAADFRAGFLAGAVIALAGALLFLRIAPSAGAEVSAGRNPTRQRRAAS</sequence>